<evidence type="ECO:0000259" key="6">
    <source>
        <dbReference type="SMART" id="SM00062"/>
    </source>
</evidence>
<dbReference type="CDD" id="cd13558">
    <property type="entry name" value="PBP2_SsuA_like_2"/>
    <property type="match status" value="1"/>
</dbReference>
<keyword evidence="3" id="KW-0732">Signal</keyword>
<dbReference type="SUPFAM" id="SSF53850">
    <property type="entry name" value="Periplasmic binding protein-like II"/>
    <property type="match status" value="1"/>
</dbReference>
<reference evidence="7 8" key="1">
    <citation type="submission" date="2018-03" db="EMBL/GenBank/DDBJ databases">
        <title>Genomic Encyclopedia of Archaeal and Bacterial Type Strains, Phase II (KMG-II): from individual species to whole genera.</title>
        <authorList>
            <person name="Goeker M."/>
        </authorList>
    </citation>
    <scope>NUCLEOTIDE SEQUENCE [LARGE SCALE GENOMIC DNA]</scope>
    <source>
        <strain evidence="7 8">DSM 44720</strain>
    </source>
</reference>
<comment type="caution">
    <text evidence="7">The sequence shown here is derived from an EMBL/GenBank/DDBJ whole genome shotgun (WGS) entry which is preliminary data.</text>
</comment>
<name>A0A2T0SGW2_9PSEU</name>
<evidence type="ECO:0000256" key="4">
    <source>
        <dbReference type="ARBA" id="ARBA00055538"/>
    </source>
</evidence>
<evidence type="ECO:0000256" key="1">
    <source>
        <dbReference type="ARBA" id="ARBA00010742"/>
    </source>
</evidence>
<organism evidence="7 8">
    <name type="scientific">Umezawaea tangerina</name>
    <dbReference type="NCBI Taxonomy" id="84725"/>
    <lineage>
        <taxon>Bacteria</taxon>
        <taxon>Bacillati</taxon>
        <taxon>Actinomycetota</taxon>
        <taxon>Actinomycetes</taxon>
        <taxon>Pseudonocardiales</taxon>
        <taxon>Pseudonocardiaceae</taxon>
        <taxon>Umezawaea</taxon>
    </lineage>
</organism>
<dbReference type="Pfam" id="PF12974">
    <property type="entry name" value="Phosphonate-bd"/>
    <property type="match status" value="1"/>
</dbReference>
<comment type="similarity">
    <text evidence="1">Belongs to the bacterial solute-binding protein SsuA/TauA family.</text>
</comment>
<evidence type="ECO:0000313" key="8">
    <source>
        <dbReference type="Proteomes" id="UP000239494"/>
    </source>
</evidence>
<dbReference type="InterPro" id="IPR001638">
    <property type="entry name" value="Solute-binding_3/MltF_N"/>
</dbReference>
<dbReference type="PANTHER" id="PTHR30024">
    <property type="entry name" value="ALIPHATIC SULFONATES-BINDING PROTEIN-RELATED"/>
    <property type="match status" value="1"/>
</dbReference>
<proteinExistence type="inferred from homology"/>
<dbReference type="SMART" id="SM00062">
    <property type="entry name" value="PBPb"/>
    <property type="match status" value="1"/>
</dbReference>
<keyword evidence="8" id="KW-1185">Reference proteome</keyword>
<evidence type="ECO:0000256" key="3">
    <source>
        <dbReference type="ARBA" id="ARBA00022729"/>
    </source>
</evidence>
<accession>A0A2T0SGW2</accession>
<dbReference type="PANTHER" id="PTHR30024:SF48">
    <property type="entry name" value="ABC TRANSPORTER SUBSTRATE-BINDING PROTEIN"/>
    <property type="match status" value="1"/>
</dbReference>
<dbReference type="GO" id="GO:0042626">
    <property type="term" value="F:ATPase-coupled transmembrane transporter activity"/>
    <property type="evidence" value="ECO:0007669"/>
    <property type="project" value="InterPro"/>
</dbReference>
<comment type="function">
    <text evidence="4">Part of a binding-protein-dependent transport system for aliphatic sulfonates. Putative binding protein.</text>
</comment>
<dbReference type="Proteomes" id="UP000239494">
    <property type="component" value="Unassembled WGS sequence"/>
</dbReference>
<feature type="domain" description="Solute-binding protein family 3/N-terminal" evidence="6">
    <location>
        <begin position="35"/>
        <end position="249"/>
    </location>
</feature>
<dbReference type="FunFam" id="3.40.190.10:FF:000050">
    <property type="entry name" value="Sulfonate ABC transporter substrate-binding protein"/>
    <property type="match status" value="1"/>
</dbReference>
<keyword evidence="2" id="KW-0813">Transport</keyword>
<dbReference type="NCBIfam" id="TIGR01728">
    <property type="entry name" value="SsuA_fam"/>
    <property type="match status" value="1"/>
</dbReference>
<dbReference type="OrthoDB" id="506623at2"/>
<dbReference type="Gene3D" id="3.40.190.10">
    <property type="entry name" value="Periplasmic binding protein-like II"/>
    <property type="match status" value="2"/>
</dbReference>
<sequence length="329" mass="34008">MGVLAAGLLAACGTAATTSSRVPNAVSAEDLAKVTLKVGDQKGGSKSLLTAANLLADAPYKIEWATFTSGPPLLEAASAGAIDVGGVGNTPPIFAAAANAKIAAVSVAKGNVTSDAFLVPGDSPLKEVADLKGRKVAVAKGSSAHGQVLLTLRKAGLSTKDVTLNFLQPSDAYAAFTQKQVDAWAVWDPYTAQAELEAGARVLATGEGTSNGYTFQVAGTAALSDAGKNSAIKDLLIRLAKAQQWADTHREEWARAWAEETGLKIEVARAAVDRGGDLPVALDDAVVKSEQDLADAFSEDRTLPGKVDFAKFTDRRFQEDLKAARGGNS</sequence>
<protein>
    <recommendedName>
        <fullName evidence="5">Putative aliphatic sulfonates-binding protein</fullName>
    </recommendedName>
</protein>
<dbReference type="AlphaFoldDB" id="A0A2T0SGW2"/>
<evidence type="ECO:0000256" key="5">
    <source>
        <dbReference type="ARBA" id="ARBA00070228"/>
    </source>
</evidence>
<dbReference type="InterPro" id="IPR010067">
    <property type="entry name" value="ABC_SsuA_sub-bd"/>
</dbReference>
<dbReference type="GO" id="GO:0016020">
    <property type="term" value="C:membrane"/>
    <property type="evidence" value="ECO:0007669"/>
    <property type="project" value="InterPro"/>
</dbReference>
<dbReference type="EMBL" id="PVTF01000020">
    <property type="protein sequence ID" value="PRY32652.1"/>
    <property type="molecule type" value="Genomic_DNA"/>
</dbReference>
<gene>
    <name evidence="7" type="ORF">CLV43_12071</name>
</gene>
<evidence type="ECO:0000256" key="2">
    <source>
        <dbReference type="ARBA" id="ARBA00022448"/>
    </source>
</evidence>
<evidence type="ECO:0000313" key="7">
    <source>
        <dbReference type="EMBL" id="PRY32652.1"/>
    </source>
</evidence>
<dbReference type="RefSeq" id="WP_106196099.1">
    <property type="nucleotide sequence ID" value="NZ_PVTF01000020.1"/>
</dbReference>